<dbReference type="STRING" id="36745.CLSAP_34590"/>
<gene>
    <name evidence="2" type="ORF">Cspa_c36790</name>
</gene>
<evidence type="ECO:0000313" key="2">
    <source>
        <dbReference type="EMBL" id="AGF57439.1"/>
    </source>
</evidence>
<protein>
    <recommendedName>
        <fullName evidence="1">HTH cro/C1-type domain-containing protein</fullName>
    </recommendedName>
</protein>
<dbReference type="HOGENOM" id="CLU_3116457_0_0_9"/>
<dbReference type="InterPro" id="IPR001387">
    <property type="entry name" value="Cro/C1-type_HTH"/>
</dbReference>
<dbReference type="Proteomes" id="UP000011728">
    <property type="component" value="Chromosome"/>
</dbReference>
<dbReference type="InterPro" id="IPR010982">
    <property type="entry name" value="Lambda_DNA-bd_dom_sf"/>
</dbReference>
<dbReference type="KEGG" id="csr:Cspa_c36790"/>
<dbReference type="AlphaFoldDB" id="M1MHN9"/>
<sequence>MFNEHLEKYRNDLQLRKKEIADKLKVSESYYSLIESGTLLHLKVLLKSWY</sequence>
<organism evidence="2 3">
    <name type="scientific">Clostridium saccharoperbutylacetonicum N1-4(HMT)</name>
    <dbReference type="NCBI Taxonomy" id="931276"/>
    <lineage>
        <taxon>Bacteria</taxon>
        <taxon>Bacillati</taxon>
        <taxon>Bacillota</taxon>
        <taxon>Clostridia</taxon>
        <taxon>Eubacteriales</taxon>
        <taxon>Clostridiaceae</taxon>
        <taxon>Clostridium</taxon>
    </lineage>
</organism>
<dbReference type="PROSITE" id="PS50943">
    <property type="entry name" value="HTH_CROC1"/>
    <property type="match status" value="1"/>
</dbReference>
<keyword evidence="3" id="KW-1185">Reference proteome</keyword>
<dbReference type="SUPFAM" id="SSF47413">
    <property type="entry name" value="lambda repressor-like DNA-binding domains"/>
    <property type="match status" value="1"/>
</dbReference>
<feature type="domain" description="HTH cro/C1-type" evidence="1">
    <location>
        <begin position="6"/>
        <end position="37"/>
    </location>
</feature>
<evidence type="ECO:0000259" key="1">
    <source>
        <dbReference type="PROSITE" id="PS50943"/>
    </source>
</evidence>
<dbReference type="EMBL" id="CP004121">
    <property type="protein sequence ID" value="AGF57439.1"/>
    <property type="molecule type" value="Genomic_DNA"/>
</dbReference>
<name>M1MHN9_9CLOT</name>
<dbReference type="PATRIC" id="fig|931276.5.peg.3709"/>
<proteinExistence type="predicted"/>
<accession>M1MHN9</accession>
<dbReference type="RefSeq" id="WP_015393755.1">
    <property type="nucleotide sequence ID" value="NC_020291.1"/>
</dbReference>
<dbReference type="Pfam" id="PF01381">
    <property type="entry name" value="HTH_3"/>
    <property type="match status" value="1"/>
</dbReference>
<dbReference type="Gene3D" id="1.10.260.40">
    <property type="entry name" value="lambda repressor-like DNA-binding domains"/>
    <property type="match status" value="1"/>
</dbReference>
<evidence type="ECO:0000313" key="3">
    <source>
        <dbReference type="Proteomes" id="UP000011728"/>
    </source>
</evidence>
<dbReference type="GO" id="GO:0003677">
    <property type="term" value="F:DNA binding"/>
    <property type="evidence" value="ECO:0007669"/>
    <property type="project" value="InterPro"/>
</dbReference>
<reference evidence="2 3" key="1">
    <citation type="submission" date="2013-02" db="EMBL/GenBank/DDBJ databases">
        <title>Genome sequence of Clostridium saccharoperbutylacetonicum N1-4(HMT).</title>
        <authorList>
            <person name="Poehlein A."/>
            <person name="Daniel R."/>
        </authorList>
    </citation>
    <scope>NUCLEOTIDE SEQUENCE [LARGE SCALE GENOMIC DNA]</scope>
    <source>
        <strain evidence="3">N1-4(HMT)</strain>
    </source>
</reference>